<evidence type="ECO:0000256" key="12">
    <source>
        <dbReference type="PIRNR" id="PIRNR006250"/>
    </source>
</evidence>
<dbReference type="FunFam" id="3.90.1170.20:FF:000001">
    <property type="entry name" value="Nicotinate-nucleotide diphosphorylase (Carboxylating)"/>
    <property type="match status" value="1"/>
</dbReference>
<protein>
    <recommendedName>
        <fullName evidence="11">Probable nicotinate-nucleotide pyrophosphorylase [carboxylating]</fullName>
        <ecNumber evidence="5">2.4.2.19</ecNumber>
    </recommendedName>
    <alternativeName>
        <fullName evidence="9">Quinolinate phosphoribosyltransferase [decarboxylating]</fullName>
    </alternativeName>
</protein>
<dbReference type="InterPro" id="IPR027277">
    <property type="entry name" value="NadC/ModD"/>
</dbReference>
<proteinExistence type="inferred from homology"/>
<dbReference type="GO" id="GO:0004514">
    <property type="term" value="F:nicotinate-nucleotide diphosphorylase (carboxylating) activity"/>
    <property type="evidence" value="ECO:0007669"/>
    <property type="project" value="UniProtKB-EC"/>
</dbReference>
<comment type="caution">
    <text evidence="16">The sequence shown here is derived from an EMBL/GenBank/DDBJ whole genome shotgun (WGS) entry which is preliminary data.</text>
</comment>
<comment type="similarity">
    <text evidence="3 12">Belongs to the NadC/ModD family.</text>
</comment>
<comment type="function">
    <text evidence="1">Involved in the catabolism of quinolinic acid (QA).</text>
</comment>
<comment type="subunit">
    <text evidence="4">Hexamer formed by 3 homodimers.</text>
</comment>
<feature type="domain" description="Quinolinate phosphoribosyl transferase C-terminal" evidence="14">
    <location>
        <begin position="113"/>
        <end position="284"/>
    </location>
</feature>
<keyword evidence="6" id="KW-0662">Pyridine nucleotide biosynthesis</keyword>
<dbReference type="InterPro" id="IPR022412">
    <property type="entry name" value="Quinolinate_PRibosylTrfase_N"/>
</dbReference>
<reference evidence="16 17" key="1">
    <citation type="journal article" date="2016" name="Nat. Commun.">
        <title>Thousands of microbial genomes shed light on interconnected biogeochemical processes in an aquifer system.</title>
        <authorList>
            <person name="Anantharaman K."/>
            <person name="Brown C.T."/>
            <person name="Hug L.A."/>
            <person name="Sharon I."/>
            <person name="Castelle C.J."/>
            <person name="Probst A.J."/>
            <person name="Thomas B.C."/>
            <person name="Singh A."/>
            <person name="Wilkins M.J."/>
            <person name="Karaoz U."/>
            <person name="Brodie E.L."/>
            <person name="Williams K.H."/>
            <person name="Hubbard S.S."/>
            <person name="Banfield J.F."/>
        </authorList>
    </citation>
    <scope>NUCLEOTIDE SEQUENCE [LARGE SCALE GENOMIC DNA]</scope>
</reference>
<gene>
    <name evidence="16" type="ORF">A2462_08545</name>
</gene>
<dbReference type="AlphaFoldDB" id="A0A1F4TRC5"/>
<dbReference type="NCBIfam" id="TIGR00078">
    <property type="entry name" value="nadC"/>
    <property type="match status" value="1"/>
</dbReference>
<dbReference type="InterPro" id="IPR002638">
    <property type="entry name" value="Quinolinate_PRibosylTrfase_C"/>
</dbReference>
<dbReference type="SUPFAM" id="SSF51690">
    <property type="entry name" value="Nicotinate/Quinolinate PRTase C-terminal domain-like"/>
    <property type="match status" value="1"/>
</dbReference>
<evidence type="ECO:0000256" key="2">
    <source>
        <dbReference type="ARBA" id="ARBA00004893"/>
    </source>
</evidence>
<dbReference type="EMBL" id="MEUI01000005">
    <property type="protein sequence ID" value="OGC35275.1"/>
    <property type="molecule type" value="Genomic_DNA"/>
</dbReference>
<evidence type="ECO:0000256" key="3">
    <source>
        <dbReference type="ARBA" id="ARBA00009400"/>
    </source>
</evidence>
<evidence type="ECO:0000256" key="8">
    <source>
        <dbReference type="ARBA" id="ARBA00022679"/>
    </source>
</evidence>
<dbReference type="PANTHER" id="PTHR32179:SF3">
    <property type="entry name" value="NICOTINATE-NUCLEOTIDE PYROPHOSPHORYLASE [CARBOXYLATING]"/>
    <property type="match status" value="1"/>
</dbReference>
<feature type="binding site" evidence="13">
    <location>
        <position position="203"/>
    </location>
    <ligand>
        <name>substrate</name>
    </ligand>
</feature>
<evidence type="ECO:0000256" key="7">
    <source>
        <dbReference type="ARBA" id="ARBA00022676"/>
    </source>
</evidence>
<evidence type="ECO:0000256" key="13">
    <source>
        <dbReference type="PIRSR" id="PIRSR006250-1"/>
    </source>
</evidence>
<dbReference type="InterPro" id="IPR004393">
    <property type="entry name" value="NadC"/>
</dbReference>
<feature type="binding site" evidence="13">
    <location>
        <begin position="136"/>
        <end position="138"/>
    </location>
    <ligand>
        <name>substrate</name>
    </ligand>
</feature>
<keyword evidence="7 12" id="KW-0328">Glycosyltransferase</keyword>
<dbReference type="Proteomes" id="UP000177309">
    <property type="component" value="Unassembled WGS sequence"/>
</dbReference>
<dbReference type="GO" id="GO:0034213">
    <property type="term" value="P:quinolinate catabolic process"/>
    <property type="evidence" value="ECO:0007669"/>
    <property type="project" value="TreeGrafter"/>
</dbReference>
<feature type="binding site" evidence="13">
    <location>
        <position position="101"/>
    </location>
    <ligand>
        <name>substrate</name>
    </ligand>
</feature>
<evidence type="ECO:0000259" key="14">
    <source>
        <dbReference type="Pfam" id="PF01729"/>
    </source>
</evidence>
<dbReference type="GO" id="GO:0005737">
    <property type="term" value="C:cytoplasm"/>
    <property type="evidence" value="ECO:0007669"/>
    <property type="project" value="TreeGrafter"/>
</dbReference>
<dbReference type="FunFam" id="3.20.20.70:FF:000030">
    <property type="entry name" value="Nicotinate-nucleotide pyrophosphorylase, carboxylating"/>
    <property type="match status" value="1"/>
</dbReference>
<dbReference type="Gene3D" id="3.90.1170.20">
    <property type="entry name" value="Quinolinate phosphoribosyl transferase, N-terminal domain"/>
    <property type="match status" value="1"/>
</dbReference>
<dbReference type="Pfam" id="PF02749">
    <property type="entry name" value="QRPTase_N"/>
    <property type="match status" value="1"/>
</dbReference>
<evidence type="ECO:0000256" key="9">
    <source>
        <dbReference type="ARBA" id="ARBA00033102"/>
    </source>
</evidence>
<evidence type="ECO:0000256" key="4">
    <source>
        <dbReference type="ARBA" id="ARBA00011218"/>
    </source>
</evidence>
<comment type="catalytic activity">
    <reaction evidence="10">
        <text>nicotinate beta-D-ribonucleotide + CO2 + diphosphate = quinolinate + 5-phospho-alpha-D-ribose 1-diphosphate + 2 H(+)</text>
        <dbReference type="Rhea" id="RHEA:12733"/>
        <dbReference type="ChEBI" id="CHEBI:15378"/>
        <dbReference type="ChEBI" id="CHEBI:16526"/>
        <dbReference type="ChEBI" id="CHEBI:29959"/>
        <dbReference type="ChEBI" id="CHEBI:33019"/>
        <dbReference type="ChEBI" id="CHEBI:57502"/>
        <dbReference type="ChEBI" id="CHEBI:58017"/>
        <dbReference type="EC" id="2.4.2.19"/>
    </reaction>
</comment>
<dbReference type="PANTHER" id="PTHR32179">
    <property type="entry name" value="NICOTINATE-NUCLEOTIDE PYROPHOSPHORYLASE [CARBOXYLATING]"/>
    <property type="match status" value="1"/>
</dbReference>
<dbReference type="GO" id="GO:0009435">
    <property type="term" value="P:NAD+ biosynthetic process"/>
    <property type="evidence" value="ECO:0007669"/>
    <property type="project" value="UniProtKB-UniPathway"/>
</dbReference>
<dbReference type="Pfam" id="PF01729">
    <property type="entry name" value="QRPTase_C"/>
    <property type="match status" value="1"/>
</dbReference>
<evidence type="ECO:0000313" key="17">
    <source>
        <dbReference type="Proteomes" id="UP000177309"/>
    </source>
</evidence>
<dbReference type="PIRSF" id="PIRSF006250">
    <property type="entry name" value="NadC_ModD"/>
    <property type="match status" value="1"/>
</dbReference>
<dbReference type="InterPro" id="IPR036068">
    <property type="entry name" value="Nicotinate_pribotase-like_C"/>
</dbReference>
<evidence type="ECO:0000256" key="11">
    <source>
        <dbReference type="ARBA" id="ARBA00069173"/>
    </source>
</evidence>
<dbReference type="CDD" id="cd01572">
    <property type="entry name" value="QPRTase"/>
    <property type="match status" value="1"/>
</dbReference>
<accession>A0A1F4TRC5</accession>
<dbReference type="EC" id="2.4.2.19" evidence="5"/>
<comment type="pathway">
    <text evidence="2">Cofactor biosynthesis; NAD(+) biosynthesis; nicotinate D-ribonucleotide from quinolinate: step 1/1.</text>
</comment>
<feature type="domain" description="Quinolinate phosphoribosyl transferase N-terminal" evidence="15">
    <location>
        <begin position="26"/>
        <end position="111"/>
    </location>
</feature>
<evidence type="ECO:0000259" key="15">
    <source>
        <dbReference type="Pfam" id="PF02749"/>
    </source>
</evidence>
<evidence type="ECO:0000256" key="5">
    <source>
        <dbReference type="ARBA" id="ARBA00011944"/>
    </source>
</evidence>
<feature type="binding site" evidence="13">
    <location>
        <begin position="269"/>
        <end position="271"/>
    </location>
    <ligand>
        <name>substrate</name>
    </ligand>
</feature>
<feature type="binding site" evidence="13">
    <location>
        <begin position="248"/>
        <end position="250"/>
    </location>
    <ligand>
        <name>substrate</name>
    </ligand>
</feature>
<dbReference type="InterPro" id="IPR013785">
    <property type="entry name" value="Aldolase_TIM"/>
</dbReference>
<organism evidence="16 17">
    <name type="scientific">candidate division WOR-1 bacterium RIFOXYC2_FULL_41_25</name>
    <dbReference type="NCBI Taxonomy" id="1802586"/>
    <lineage>
        <taxon>Bacteria</taxon>
        <taxon>Bacillati</taxon>
        <taxon>Saganbacteria</taxon>
    </lineage>
</organism>
<dbReference type="SUPFAM" id="SSF54675">
    <property type="entry name" value="Nicotinate/Quinolinate PRTase N-terminal domain-like"/>
    <property type="match status" value="1"/>
</dbReference>
<feature type="binding site" evidence="13">
    <location>
        <position position="170"/>
    </location>
    <ligand>
        <name>substrate</name>
    </ligand>
</feature>
<sequence>MQKAKKQPQIKKLVTVALAEDVGEGDITTCSVVDSGAVVQGNILIKEAGVVCGLVVAREVFQQVDKRIKFTAKTKDGDKVKKGQIIATISGPARGILTGERVALNFLQRLSGIATLTSQFVLRATNNESRATILDTRKTAPGLRALEKYAVKCGGGTNHRLGLWDAVLIKDNHIALAGGVEVAIKKAKGKGLGKAKVKEVEIECKTLIQVKEAIKIGVSIILLDNMNLKTLRKAIKLCKQTKIKTEASGGVNLKTVRAIAKTGVDYISVGALTHSAKALDISLDLRT</sequence>
<name>A0A1F4TRC5_UNCSA</name>
<evidence type="ECO:0000256" key="10">
    <source>
        <dbReference type="ARBA" id="ARBA00047445"/>
    </source>
</evidence>
<keyword evidence="8 12" id="KW-0808">Transferase</keyword>
<evidence type="ECO:0000256" key="1">
    <source>
        <dbReference type="ARBA" id="ARBA00003237"/>
    </source>
</evidence>
<feature type="binding site" evidence="13">
    <location>
        <position position="160"/>
    </location>
    <ligand>
        <name>substrate</name>
    </ligand>
</feature>
<dbReference type="UniPathway" id="UPA00253">
    <property type="reaction ID" value="UER00331"/>
</dbReference>
<evidence type="ECO:0000313" key="16">
    <source>
        <dbReference type="EMBL" id="OGC35275.1"/>
    </source>
</evidence>
<dbReference type="InterPro" id="IPR037128">
    <property type="entry name" value="Quinolinate_PRibosylTase_N_sf"/>
</dbReference>
<dbReference type="Gene3D" id="3.20.20.70">
    <property type="entry name" value="Aldolase class I"/>
    <property type="match status" value="1"/>
</dbReference>
<feature type="binding site" evidence="13">
    <location>
        <position position="224"/>
    </location>
    <ligand>
        <name>substrate</name>
    </ligand>
</feature>
<evidence type="ECO:0000256" key="6">
    <source>
        <dbReference type="ARBA" id="ARBA00022642"/>
    </source>
</evidence>